<evidence type="ECO:0000313" key="10">
    <source>
        <dbReference type="EMBL" id="HIS31543.1"/>
    </source>
</evidence>
<dbReference type="PROSITE" id="PS50930">
    <property type="entry name" value="HTH_LYTTR"/>
    <property type="match status" value="1"/>
</dbReference>
<keyword evidence="7" id="KW-0597">Phosphoprotein</keyword>
<dbReference type="AlphaFoldDB" id="A0A9D1ETA4"/>
<evidence type="ECO:0000259" key="8">
    <source>
        <dbReference type="PROSITE" id="PS50110"/>
    </source>
</evidence>
<evidence type="ECO:0000259" key="9">
    <source>
        <dbReference type="PROSITE" id="PS50930"/>
    </source>
</evidence>
<dbReference type="EMBL" id="DVIQ01000043">
    <property type="protein sequence ID" value="HIS31543.1"/>
    <property type="molecule type" value="Genomic_DNA"/>
</dbReference>
<evidence type="ECO:0000256" key="3">
    <source>
        <dbReference type="ARBA" id="ARBA00023012"/>
    </source>
</evidence>
<evidence type="ECO:0000256" key="6">
    <source>
        <dbReference type="ARBA" id="ARBA00037164"/>
    </source>
</evidence>
<accession>A0A9D1ETA4</accession>
<dbReference type="SMART" id="SM00448">
    <property type="entry name" value="REC"/>
    <property type="match status" value="1"/>
</dbReference>
<dbReference type="InterPro" id="IPR046947">
    <property type="entry name" value="LytR-like"/>
</dbReference>
<evidence type="ECO:0000256" key="1">
    <source>
        <dbReference type="ARBA" id="ARBA00018672"/>
    </source>
</evidence>
<dbReference type="InterPro" id="IPR011006">
    <property type="entry name" value="CheY-like_superfamily"/>
</dbReference>
<dbReference type="Pfam" id="PF04397">
    <property type="entry name" value="LytTR"/>
    <property type="match status" value="1"/>
</dbReference>
<dbReference type="GO" id="GO:0003677">
    <property type="term" value="F:DNA binding"/>
    <property type="evidence" value="ECO:0007669"/>
    <property type="project" value="InterPro"/>
</dbReference>
<evidence type="ECO:0000256" key="5">
    <source>
        <dbReference type="ARBA" id="ARBA00024867"/>
    </source>
</evidence>
<dbReference type="Gene3D" id="3.40.50.2300">
    <property type="match status" value="1"/>
</dbReference>
<comment type="function">
    <text evidence="6">Required for high-level post-exponential phase expression of a series of secreted proteins.</text>
</comment>
<feature type="modified residue" description="4-aspartylphosphate" evidence="7">
    <location>
        <position position="61"/>
    </location>
</feature>
<gene>
    <name evidence="10" type="ORF">IAB44_08385</name>
</gene>
<dbReference type="Pfam" id="PF00072">
    <property type="entry name" value="Response_reg"/>
    <property type="match status" value="1"/>
</dbReference>
<dbReference type="PANTHER" id="PTHR37299:SF3">
    <property type="entry name" value="STAGE 0 SPORULATION PROTEIN A HOMOLOG"/>
    <property type="match status" value="1"/>
</dbReference>
<comment type="function">
    <text evidence="5">May play the central regulatory role in sporulation. It may be an element of the effector pathway responsible for the activation of sporulation genes in response to nutritional stress. Spo0A may act in concert with spo0H (a sigma factor) to control the expression of some genes that are critical to the sporulation process.</text>
</comment>
<comment type="caution">
    <text evidence="10">The sequence shown here is derived from an EMBL/GenBank/DDBJ whole genome shotgun (WGS) entry which is preliminary data.</text>
</comment>
<dbReference type="Gene3D" id="2.40.50.1020">
    <property type="entry name" value="LytTr DNA-binding domain"/>
    <property type="match status" value="1"/>
</dbReference>
<reference evidence="10" key="1">
    <citation type="submission" date="2020-10" db="EMBL/GenBank/DDBJ databases">
        <authorList>
            <person name="Gilroy R."/>
        </authorList>
    </citation>
    <scope>NUCLEOTIDE SEQUENCE</scope>
    <source>
        <strain evidence="10">CHK190-19873</strain>
    </source>
</reference>
<evidence type="ECO:0000256" key="7">
    <source>
        <dbReference type="PROSITE-ProRule" id="PRU00169"/>
    </source>
</evidence>
<evidence type="ECO:0000256" key="2">
    <source>
        <dbReference type="ARBA" id="ARBA00022490"/>
    </source>
</evidence>
<sequence length="241" mass="27230">MLKLYFCDDNPAWLSAFSDYGKKAILLKTEWDVSFAGAYSTPQELLAALPEAGDTGLYFLDIDFQETMDGFALAQKIRAADPRAFLVFITAHADLAPLTFRYRLEAMDFISKDRPSSVRGRIVECIDDAYARYEAFCGNSQDYLTLRRGNGTENIPAASILFIRTSTVPHQVEICLPGEITGYYATLDGLEKELGEDFARCHRSCLVNKKQVVSVRKKERELVLKDGSVLKCSYRNLRFFL</sequence>
<dbReference type="SUPFAM" id="SSF52172">
    <property type="entry name" value="CheY-like"/>
    <property type="match status" value="1"/>
</dbReference>
<evidence type="ECO:0000256" key="4">
    <source>
        <dbReference type="ARBA" id="ARBA00023159"/>
    </source>
</evidence>
<feature type="domain" description="HTH LytTR-type" evidence="9">
    <location>
        <begin position="144"/>
        <end position="241"/>
    </location>
</feature>
<dbReference type="InterPro" id="IPR001789">
    <property type="entry name" value="Sig_transdc_resp-reg_receiver"/>
</dbReference>
<reference evidence="10" key="2">
    <citation type="journal article" date="2021" name="PeerJ">
        <title>Extensive microbial diversity within the chicken gut microbiome revealed by metagenomics and culture.</title>
        <authorList>
            <person name="Gilroy R."/>
            <person name="Ravi A."/>
            <person name="Getino M."/>
            <person name="Pursley I."/>
            <person name="Horton D.L."/>
            <person name="Alikhan N.F."/>
            <person name="Baker D."/>
            <person name="Gharbi K."/>
            <person name="Hall N."/>
            <person name="Watson M."/>
            <person name="Adriaenssens E.M."/>
            <person name="Foster-Nyarko E."/>
            <person name="Jarju S."/>
            <person name="Secka A."/>
            <person name="Antonio M."/>
            <person name="Oren A."/>
            <person name="Chaudhuri R.R."/>
            <person name="La Ragione R."/>
            <person name="Hildebrand F."/>
            <person name="Pallen M.J."/>
        </authorList>
    </citation>
    <scope>NUCLEOTIDE SEQUENCE</scope>
    <source>
        <strain evidence="10">CHK190-19873</strain>
    </source>
</reference>
<keyword evidence="2" id="KW-0963">Cytoplasm</keyword>
<proteinExistence type="predicted"/>
<dbReference type="GO" id="GO:0000156">
    <property type="term" value="F:phosphorelay response regulator activity"/>
    <property type="evidence" value="ECO:0007669"/>
    <property type="project" value="InterPro"/>
</dbReference>
<protein>
    <recommendedName>
        <fullName evidence="1">Stage 0 sporulation protein A homolog</fullName>
    </recommendedName>
</protein>
<keyword evidence="4" id="KW-0010">Activator</keyword>
<dbReference type="PROSITE" id="PS50110">
    <property type="entry name" value="RESPONSE_REGULATORY"/>
    <property type="match status" value="1"/>
</dbReference>
<keyword evidence="3" id="KW-0902">Two-component regulatory system</keyword>
<evidence type="ECO:0000313" key="11">
    <source>
        <dbReference type="Proteomes" id="UP000823935"/>
    </source>
</evidence>
<dbReference type="SMART" id="SM00850">
    <property type="entry name" value="LytTR"/>
    <property type="match status" value="1"/>
</dbReference>
<organism evidence="10 11">
    <name type="scientific">Candidatus Limivivens intestinipullorum</name>
    <dbReference type="NCBI Taxonomy" id="2840858"/>
    <lineage>
        <taxon>Bacteria</taxon>
        <taxon>Bacillati</taxon>
        <taxon>Bacillota</taxon>
        <taxon>Clostridia</taxon>
        <taxon>Lachnospirales</taxon>
        <taxon>Lachnospiraceae</taxon>
        <taxon>Lachnospiraceae incertae sedis</taxon>
        <taxon>Candidatus Limivivens</taxon>
    </lineage>
</organism>
<feature type="domain" description="Response regulatory" evidence="8">
    <location>
        <begin position="3"/>
        <end position="127"/>
    </location>
</feature>
<name>A0A9D1ETA4_9FIRM</name>
<dbReference type="InterPro" id="IPR007492">
    <property type="entry name" value="LytTR_DNA-bd_dom"/>
</dbReference>
<dbReference type="Proteomes" id="UP000823935">
    <property type="component" value="Unassembled WGS sequence"/>
</dbReference>
<dbReference type="PANTHER" id="PTHR37299">
    <property type="entry name" value="TRANSCRIPTIONAL REGULATOR-RELATED"/>
    <property type="match status" value="1"/>
</dbReference>